<keyword evidence="7 8" id="KW-0472">Membrane</keyword>
<feature type="transmembrane region" description="Helical" evidence="8">
    <location>
        <begin position="283"/>
        <end position="305"/>
    </location>
</feature>
<feature type="transmembrane region" description="Helical" evidence="8">
    <location>
        <begin position="73"/>
        <end position="96"/>
    </location>
</feature>
<organism evidence="9 10">
    <name type="scientific">Flavobacterium nackdongense</name>
    <dbReference type="NCBI Taxonomy" id="2547394"/>
    <lineage>
        <taxon>Bacteria</taxon>
        <taxon>Pseudomonadati</taxon>
        <taxon>Bacteroidota</taxon>
        <taxon>Flavobacteriia</taxon>
        <taxon>Flavobacteriales</taxon>
        <taxon>Flavobacteriaceae</taxon>
        <taxon>Flavobacterium</taxon>
    </lineage>
</organism>
<evidence type="ECO:0000313" key="9">
    <source>
        <dbReference type="EMBL" id="QBN17745.1"/>
    </source>
</evidence>
<evidence type="ECO:0000256" key="1">
    <source>
        <dbReference type="ARBA" id="ARBA00004651"/>
    </source>
</evidence>
<protein>
    <submittedName>
        <fullName evidence="9">AI-2E family transporter</fullName>
    </submittedName>
</protein>
<evidence type="ECO:0000256" key="6">
    <source>
        <dbReference type="ARBA" id="ARBA00022989"/>
    </source>
</evidence>
<dbReference type="EMBL" id="CP037933">
    <property type="protein sequence ID" value="QBN17745.1"/>
    <property type="molecule type" value="Genomic_DNA"/>
</dbReference>
<dbReference type="GO" id="GO:0005886">
    <property type="term" value="C:plasma membrane"/>
    <property type="evidence" value="ECO:0007669"/>
    <property type="project" value="UniProtKB-SubCell"/>
</dbReference>
<gene>
    <name evidence="9" type="ORF">E1750_02650</name>
</gene>
<keyword evidence="10" id="KW-1185">Reference proteome</keyword>
<dbReference type="AlphaFoldDB" id="A0A4P6YAS1"/>
<keyword evidence="4" id="KW-1003">Cell membrane</keyword>
<keyword evidence="5 8" id="KW-0812">Transmembrane</keyword>
<comment type="subcellular location">
    <subcellularLocation>
        <location evidence="1">Cell membrane</location>
        <topology evidence="1">Multi-pass membrane protein</topology>
    </subcellularLocation>
</comment>
<evidence type="ECO:0000256" key="7">
    <source>
        <dbReference type="ARBA" id="ARBA00023136"/>
    </source>
</evidence>
<feature type="transmembrane region" description="Helical" evidence="8">
    <location>
        <begin position="250"/>
        <end position="276"/>
    </location>
</feature>
<dbReference type="InterPro" id="IPR002549">
    <property type="entry name" value="AI-2E-like"/>
</dbReference>
<dbReference type="PANTHER" id="PTHR21716:SF67">
    <property type="entry name" value="TRANSPORT PROTEIN YDIK-RELATED"/>
    <property type="match status" value="1"/>
</dbReference>
<evidence type="ECO:0000256" key="3">
    <source>
        <dbReference type="ARBA" id="ARBA00022448"/>
    </source>
</evidence>
<keyword evidence="6 8" id="KW-1133">Transmembrane helix</keyword>
<dbReference type="Pfam" id="PF01594">
    <property type="entry name" value="AI-2E_transport"/>
    <property type="match status" value="1"/>
</dbReference>
<dbReference type="PANTHER" id="PTHR21716">
    <property type="entry name" value="TRANSMEMBRANE PROTEIN"/>
    <property type="match status" value="1"/>
</dbReference>
<dbReference type="Proteomes" id="UP000291124">
    <property type="component" value="Chromosome"/>
</dbReference>
<evidence type="ECO:0000256" key="5">
    <source>
        <dbReference type="ARBA" id="ARBA00022692"/>
    </source>
</evidence>
<reference evidence="10" key="1">
    <citation type="submission" date="2019-03" db="EMBL/GenBank/DDBJ databases">
        <title>Flavobacterium sp.</title>
        <authorList>
            <person name="Kim H."/>
        </authorList>
    </citation>
    <scope>NUCLEOTIDE SEQUENCE [LARGE SCALE GENOMIC DNA]</scope>
    <source>
        <strain evidence="10">GS13</strain>
    </source>
</reference>
<feature type="transmembrane region" description="Helical" evidence="8">
    <location>
        <begin position="325"/>
        <end position="347"/>
    </location>
</feature>
<dbReference type="KEGG" id="fnk:E1750_02650"/>
<sequence>MEPDQSKSAKINFEKIVDTLIRLGILGVLLLWCFDILRPFFLILVWAVVIAIAIFPVHNFFVKVFRGRRIFAVIVLTLLMLSVIIVPSGLIIYSLYEGINHFRELFNSGEHLIPPPGGTTANWPDITKPIVDIWQLASDNLQATVLKYSEQIKEYGSIFLSALAGIGQGIISFVASIIIAGVLLIYADSSEAVTKKIFVKLVGKNSDNFAQITVLTIRNVVKGILGVAVIQASMAGIGFFIAGVPFAGLWTILCLILAIVQVGVGPIAIPVAIYMFSVSDTTTAVILAIWLGITLLMDNVLKPILLGRNAPAPMLVIFIGSIGGFLYNGFIGLFLGAIVLTIGYTLFMSWLDTEN</sequence>
<feature type="transmembrane region" description="Helical" evidence="8">
    <location>
        <begin position="224"/>
        <end position="244"/>
    </location>
</feature>
<evidence type="ECO:0000256" key="2">
    <source>
        <dbReference type="ARBA" id="ARBA00009773"/>
    </source>
</evidence>
<proteinExistence type="inferred from homology"/>
<feature type="transmembrane region" description="Helical" evidence="8">
    <location>
        <begin position="20"/>
        <end position="37"/>
    </location>
</feature>
<feature type="transmembrane region" description="Helical" evidence="8">
    <location>
        <begin position="158"/>
        <end position="186"/>
    </location>
</feature>
<evidence type="ECO:0000256" key="4">
    <source>
        <dbReference type="ARBA" id="ARBA00022475"/>
    </source>
</evidence>
<accession>A0A4P6YAS1</accession>
<keyword evidence="3" id="KW-0813">Transport</keyword>
<name>A0A4P6YAS1_9FLAO</name>
<dbReference type="OrthoDB" id="106838at2"/>
<feature type="transmembrane region" description="Helical" evidence="8">
    <location>
        <begin position="43"/>
        <end position="61"/>
    </location>
</feature>
<comment type="similarity">
    <text evidence="2">Belongs to the autoinducer-2 exporter (AI-2E) (TC 2.A.86) family.</text>
</comment>
<evidence type="ECO:0000313" key="10">
    <source>
        <dbReference type="Proteomes" id="UP000291124"/>
    </source>
</evidence>
<evidence type="ECO:0000256" key="8">
    <source>
        <dbReference type="SAM" id="Phobius"/>
    </source>
</evidence>
<dbReference type="RefSeq" id="WP_133275276.1">
    <property type="nucleotide sequence ID" value="NZ_CP037933.1"/>
</dbReference>